<reference evidence="1 2" key="1">
    <citation type="submission" date="2016-10" db="EMBL/GenBank/DDBJ databases">
        <title>Comparative genomics of Bacillus thuringiensis reveals a path to pathogens against multiple invertebrate hosts.</title>
        <authorList>
            <person name="Zheng J."/>
            <person name="Gao Q."/>
            <person name="Liu H."/>
            <person name="Peng D."/>
            <person name="Ruan L."/>
            <person name="Sun M."/>
        </authorList>
    </citation>
    <scope>NUCLEOTIDE SEQUENCE [LARGE SCALE GENOMIC DNA]</scope>
    <source>
        <strain evidence="1">BGSC 4BK1</strain>
    </source>
</reference>
<evidence type="ECO:0000313" key="2">
    <source>
        <dbReference type="Proteomes" id="UP000194945"/>
    </source>
</evidence>
<accession>A0A242Z1V4</accession>
<dbReference type="AlphaFoldDB" id="A0A242Z1V4"/>
<proteinExistence type="predicted"/>
<evidence type="ECO:0000313" key="1">
    <source>
        <dbReference type="EMBL" id="OTX86458.1"/>
    </source>
</evidence>
<evidence type="ECO:0008006" key="3">
    <source>
        <dbReference type="Google" id="ProtNLM"/>
    </source>
</evidence>
<protein>
    <recommendedName>
        <fullName evidence="3">DNA mismatch repair protein MutT</fullName>
    </recommendedName>
</protein>
<gene>
    <name evidence="1" type="ORF">BK730_20225</name>
</gene>
<name>A0A242Z1V4_9BACI</name>
<dbReference type="EMBL" id="NFDE01000058">
    <property type="protein sequence ID" value="OTX86458.1"/>
    <property type="molecule type" value="Genomic_DNA"/>
</dbReference>
<dbReference type="Proteomes" id="UP000194945">
    <property type="component" value="Unassembled WGS sequence"/>
</dbReference>
<comment type="caution">
    <text evidence="1">The sequence shown here is derived from an EMBL/GenBank/DDBJ whole genome shotgun (WGS) entry which is preliminary data.</text>
</comment>
<organism evidence="1 2">
    <name type="scientific">Bacillus wiedmannii</name>
    <dbReference type="NCBI Taxonomy" id="1890302"/>
    <lineage>
        <taxon>Bacteria</taxon>
        <taxon>Bacillati</taxon>
        <taxon>Bacillota</taxon>
        <taxon>Bacilli</taxon>
        <taxon>Bacillales</taxon>
        <taxon>Bacillaceae</taxon>
        <taxon>Bacillus</taxon>
        <taxon>Bacillus cereus group</taxon>
    </lineage>
</organism>
<sequence length="73" mass="8742">MEVLLPANIWIKKGGIFMKNIIDDPIHKNIELYYAFFQFVSIITLQKISTIETRKNELKDQMKNSYQKNPYYL</sequence>